<dbReference type="PANTHER" id="PTHR11012:SF30">
    <property type="entry name" value="PROTEIN KINASE-LIKE DOMAIN-CONTAINING"/>
    <property type="match status" value="1"/>
</dbReference>
<dbReference type="Gene3D" id="3.90.1200.10">
    <property type="match status" value="1"/>
</dbReference>
<comment type="caution">
    <text evidence="2">The sequence shown here is derived from an EMBL/GenBank/DDBJ whole genome shotgun (WGS) entry which is preliminary data.</text>
</comment>
<dbReference type="AlphaFoldDB" id="A0A553P8F7"/>
<organism evidence="2 3">
    <name type="scientific">Tigriopus californicus</name>
    <name type="common">Marine copepod</name>
    <dbReference type="NCBI Taxonomy" id="6832"/>
    <lineage>
        <taxon>Eukaryota</taxon>
        <taxon>Metazoa</taxon>
        <taxon>Ecdysozoa</taxon>
        <taxon>Arthropoda</taxon>
        <taxon>Crustacea</taxon>
        <taxon>Multicrustacea</taxon>
        <taxon>Hexanauplia</taxon>
        <taxon>Copepoda</taxon>
        <taxon>Harpacticoida</taxon>
        <taxon>Harpacticidae</taxon>
        <taxon>Tigriopus</taxon>
    </lineage>
</organism>
<dbReference type="InterPro" id="IPR004119">
    <property type="entry name" value="EcKL"/>
</dbReference>
<keyword evidence="3" id="KW-1185">Reference proteome</keyword>
<accession>A0A553P8F7</accession>
<dbReference type="Proteomes" id="UP000318571">
    <property type="component" value="Chromosome 3"/>
</dbReference>
<evidence type="ECO:0000313" key="2">
    <source>
        <dbReference type="EMBL" id="TRY73972.1"/>
    </source>
</evidence>
<dbReference type="PANTHER" id="PTHR11012">
    <property type="entry name" value="PROTEIN KINASE-LIKE DOMAIN-CONTAINING"/>
    <property type="match status" value="1"/>
</dbReference>
<proteinExistence type="predicted"/>
<evidence type="ECO:0000313" key="3">
    <source>
        <dbReference type="Proteomes" id="UP000318571"/>
    </source>
</evidence>
<name>A0A553P8F7_TIGCA</name>
<dbReference type="InterPro" id="IPR015897">
    <property type="entry name" value="CHK_kinase-like"/>
</dbReference>
<dbReference type="OrthoDB" id="191037at2759"/>
<gene>
    <name evidence="2" type="ORF">TCAL_02215</name>
</gene>
<reference evidence="2 3" key="1">
    <citation type="journal article" date="2018" name="Nat. Ecol. Evol.">
        <title>Genomic signatures of mitonuclear coevolution across populations of Tigriopus californicus.</title>
        <authorList>
            <person name="Barreto F.S."/>
            <person name="Watson E.T."/>
            <person name="Lima T.G."/>
            <person name="Willett C.S."/>
            <person name="Edmands S."/>
            <person name="Li W."/>
            <person name="Burton R.S."/>
        </authorList>
    </citation>
    <scope>NUCLEOTIDE SEQUENCE [LARGE SCALE GENOMIC DNA]</scope>
    <source>
        <strain evidence="2 3">San Diego</strain>
    </source>
</reference>
<dbReference type="Pfam" id="PF02958">
    <property type="entry name" value="EcKL"/>
    <property type="match status" value="1"/>
</dbReference>
<protein>
    <recommendedName>
        <fullName evidence="1">CHK kinase-like domain-containing protein</fullName>
    </recommendedName>
</protein>
<feature type="domain" description="CHK kinase-like" evidence="1">
    <location>
        <begin position="148"/>
        <end position="343"/>
    </location>
</feature>
<dbReference type="InterPro" id="IPR011009">
    <property type="entry name" value="Kinase-like_dom_sf"/>
</dbReference>
<evidence type="ECO:0000259" key="1">
    <source>
        <dbReference type="SMART" id="SM00587"/>
    </source>
</evidence>
<sequence>MSKAPDIPKDLSGITYDWVLKLALHLNDLDQSEERHKVVQIEIDRHEAYMEGALSDIMKVFVHLEIRKNSGSIERTVMYNWFVKVVPRLMSAMVQKHGLFQREIIFYRDVVPLLSNFAKNQCPGFKLKYFRIPKFYYGATSENGNGVLILEDCAMKGFRIHDVSNQLFDLEHLKESLMSLAEFHALSICYDLTNQRQLSQRFPIFAPDKIMWLQDDMMAFLSDMTQVAHEFLQSIPEQQEVASRFESIMSNPGKFLANELSRAQASKFRCLQHGDSWPNNFIFHRSKQILRCLAVDWQISFFGHAPSDVCYLVYSSTTKAFRDSHLDRLLKNYFELLDRTIRSLGIHQELFDARYEEFRAEFHQCLGWCLLFCGGVEVFKMDPMEGEIQIEDSLGVGDDYEEDHNKLEIESPQCIREPLTHIDGHFQVESQALEISNISTLDPGAIHQDVQDQQKAISVDLDLITKEDIESDQTSQIIQSLTIDPMENVMDQDNQWDSREPSENVPVEPVLADNVLHRRPSILTDEQLQALEQPYGYHRSLNQRSKRALRRKIYLDICLEASQLQVI</sequence>
<dbReference type="SMART" id="SM00587">
    <property type="entry name" value="CHK"/>
    <property type="match status" value="1"/>
</dbReference>
<dbReference type="EMBL" id="VCGU01000007">
    <property type="protein sequence ID" value="TRY73972.1"/>
    <property type="molecule type" value="Genomic_DNA"/>
</dbReference>
<dbReference type="SUPFAM" id="SSF56112">
    <property type="entry name" value="Protein kinase-like (PK-like)"/>
    <property type="match status" value="1"/>
</dbReference>